<evidence type="ECO:0000313" key="3">
    <source>
        <dbReference type="Proteomes" id="UP000187203"/>
    </source>
</evidence>
<gene>
    <name evidence="2" type="ORF">COLO4_12315</name>
</gene>
<evidence type="ECO:0000259" key="1">
    <source>
        <dbReference type="Pfam" id="PF13456"/>
    </source>
</evidence>
<dbReference type="InterPro" id="IPR036397">
    <property type="entry name" value="RNaseH_sf"/>
</dbReference>
<dbReference type="GO" id="GO:0004523">
    <property type="term" value="F:RNA-DNA hybrid ribonuclease activity"/>
    <property type="evidence" value="ECO:0007669"/>
    <property type="project" value="InterPro"/>
</dbReference>
<dbReference type="AlphaFoldDB" id="A0A1R3K1A1"/>
<dbReference type="InterPro" id="IPR044730">
    <property type="entry name" value="RNase_H-like_dom_plant"/>
</dbReference>
<dbReference type="CDD" id="cd06222">
    <property type="entry name" value="RNase_H_like"/>
    <property type="match status" value="1"/>
</dbReference>
<dbReference type="Pfam" id="PF13456">
    <property type="entry name" value="RVT_3"/>
    <property type="match status" value="1"/>
</dbReference>
<dbReference type="InterPro" id="IPR012337">
    <property type="entry name" value="RNaseH-like_sf"/>
</dbReference>
<evidence type="ECO:0000313" key="2">
    <source>
        <dbReference type="EMBL" id="OMP00857.1"/>
    </source>
</evidence>
<dbReference type="STRING" id="93759.A0A1R3K1A1"/>
<dbReference type="InterPro" id="IPR053151">
    <property type="entry name" value="RNase_H-like"/>
</dbReference>
<name>A0A1R3K1A1_9ROSI</name>
<dbReference type="PANTHER" id="PTHR47723">
    <property type="entry name" value="OS05G0353850 PROTEIN"/>
    <property type="match status" value="1"/>
</dbReference>
<dbReference type="Proteomes" id="UP000187203">
    <property type="component" value="Unassembled WGS sequence"/>
</dbReference>
<keyword evidence="3" id="KW-1185">Reference proteome</keyword>
<dbReference type="SUPFAM" id="SSF53098">
    <property type="entry name" value="Ribonuclease H-like"/>
    <property type="match status" value="1"/>
</dbReference>
<comment type="caution">
    <text evidence="2">The sequence shown here is derived from an EMBL/GenBank/DDBJ whole genome shotgun (WGS) entry which is preliminary data.</text>
</comment>
<reference evidence="3" key="1">
    <citation type="submission" date="2013-09" db="EMBL/GenBank/DDBJ databases">
        <title>Corchorus olitorius genome sequencing.</title>
        <authorList>
            <person name="Alam M."/>
            <person name="Haque M.S."/>
            <person name="Islam M.S."/>
            <person name="Emdad E.M."/>
            <person name="Islam M.M."/>
            <person name="Ahmed B."/>
            <person name="Halim A."/>
            <person name="Hossen Q.M.M."/>
            <person name="Hossain M.Z."/>
            <person name="Ahmed R."/>
            <person name="Khan M.M."/>
            <person name="Islam R."/>
            <person name="Rashid M.M."/>
            <person name="Khan S.A."/>
            <person name="Rahman M.S."/>
            <person name="Alam M."/>
            <person name="Yahiya A.S."/>
            <person name="Khan M.S."/>
            <person name="Azam M.S."/>
            <person name="Haque T."/>
            <person name="Lashkar M.Z.H."/>
            <person name="Akhand A.I."/>
            <person name="Morshed G."/>
            <person name="Roy S."/>
            <person name="Uddin K.S."/>
            <person name="Rabeya T."/>
            <person name="Hossain A.S."/>
            <person name="Chowdhury A."/>
            <person name="Snigdha A.R."/>
            <person name="Mortoza M.S."/>
            <person name="Matin S.A."/>
            <person name="Hoque S.M.E."/>
            <person name="Islam M.K."/>
            <person name="Roy D.K."/>
            <person name="Haider R."/>
            <person name="Moosa M.M."/>
            <person name="Elias S.M."/>
            <person name="Hasan A.M."/>
            <person name="Jahan S."/>
            <person name="Shafiuddin M."/>
            <person name="Mahmood N."/>
            <person name="Shommy N.S."/>
        </authorList>
    </citation>
    <scope>NUCLEOTIDE SEQUENCE [LARGE SCALE GENOMIC DNA]</scope>
    <source>
        <strain evidence="3">cv. O-4</strain>
    </source>
</reference>
<dbReference type="PANTHER" id="PTHR47723:SF19">
    <property type="entry name" value="POLYNUCLEOTIDYL TRANSFERASE, RIBONUCLEASE H-LIKE SUPERFAMILY PROTEIN"/>
    <property type="match status" value="1"/>
</dbReference>
<dbReference type="GO" id="GO:0003676">
    <property type="term" value="F:nucleic acid binding"/>
    <property type="evidence" value="ECO:0007669"/>
    <property type="project" value="InterPro"/>
</dbReference>
<sequence>MVLINKAIRETLELSIQSGSTKAKTEVQLSWDKPPEGWAKLNTDGSWNQASDDAAIGGVIRGHCGEWIIGFSQAIGKCSIDMAELWAIQQGISLAWSRGIRALEVESDSATSINMIKKGVSANHPLICVVEAIREMLAKDWNCRINYVPRQKKILWLIGLRKTIENCGKVCCFFTPPLLALSTC</sequence>
<dbReference type="Gene3D" id="3.30.420.10">
    <property type="entry name" value="Ribonuclease H-like superfamily/Ribonuclease H"/>
    <property type="match status" value="1"/>
</dbReference>
<dbReference type="OrthoDB" id="950188at2759"/>
<accession>A0A1R3K1A1</accession>
<feature type="domain" description="RNase H type-1" evidence="1">
    <location>
        <begin position="42"/>
        <end position="151"/>
    </location>
</feature>
<proteinExistence type="predicted"/>
<dbReference type="InterPro" id="IPR002156">
    <property type="entry name" value="RNaseH_domain"/>
</dbReference>
<organism evidence="2 3">
    <name type="scientific">Corchorus olitorius</name>
    <dbReference type="NCBI Taxonomy" id="93759"/>
    <lineage>
        <taxon>Eukaryota</taxon>
        <taxon>Viridiplantae</taxon>
        <taxon>Streptophyta</taxon>
        <taxon>Embryophyta</taxon>
        <taxon>Tracheophyta</taxon>
        <taxon>Spermatophyta</taxon>
        <taxon>Magnoliopsida</taxon>
        <taxon>eudicotyledons</taxon>
        <taxon>Gunneridae</taxon>
        <taxon>Pentapetalae</taxon>
        <taxon>rosids</taxon>
        <taxon>malvids</taxon>
        <taxon>Malvales</taxon>
        <taxon>Malvaceae</taxon>
        <taxon>Grewioideae</taxon>
        <taxon>Apeibeae</taxon>
        <taxon>Corchorus</taxon>
    </lineage>
</organism>
<dbReference type="EMBL" id="AWUE01014901">
    <property type="protein sequence ID" value="OMP00857.1"/>
    <property type="molecule type" value="Genomic_DNA"/>
</dbReference>
<protein>
    <recommendedName>
        <fullName evidence="1">RNase H type-1 domain-containing protein</fullName>
    </recommendedName>
</protein>